<evidence type="ECO:0000313" key="6">
    <source>
        <dbReference type="EMBL" id="PWG61270.1"/>
    </source>
</evidence>
<dbReference type="AlphaFoldDB" id="A0A2U2MWN5"/>
<dbReference type="Pfam" id="PF16925">
    <property type="entry name" value="TetR_C_13"/>
    <property type="match status" value="1"/>
</dbReference>
<evidence type="ECO:0000256" key="3">
    <source>
        <dbReference type="ARBA" id="ARBA00023163"/>
    </source>
</evidence>
<dbReference type="InterPro" id="IPR011075">
    <property type="entry name" value="TetR_C"/>
</dbReference>
<dbReference type="InterPro" id="IPR036271">
    <property type="entry name" value="Tet_transcr_reg_TetR-rel_C_sf"/>
</dbReference>
<feature type="domain" description="HTH tetR-type" evidence="5">
    <location>
        <begin position="10"/>
        <end position="70"/>
    </location>
</feature>
<comment type="caution">
    <text evidence="6">The sequence shown here is derived from an EMBL/GenBank/DDBJ whole genome shotgun (WGS) entry which is preliminary data.</text>
</comment>
<keyword evidence="7" id="KW-1185">Reference proteome</keyword>
<dbReference type="OrthoDB" id="9809772at2"/>
<dbReference type="Gene3D" id="1.10.357.10">
    <property type="entry name" value="Tetracycline Repressor, domain 2"/>
    <property type="match status" value="1"/>
</dbReference>
<dbReference type="Proteomes" id="UP000245474">
    <property type="component" value="Unassembled WGS sequence"/>
</dbReference>
<evidence type="ECO:0000256" key="1">
    <source>
        <dbReference type="ARBA" id="ARBA00023015"/>
    </source>
</evidence>
<dbReference type="PANTHER" id="PTHR47506">
    <property type="entry name" value="TRANSCRIPTIONAL REGULATORY PROTEIN"/>
    <property type="match status" value="1"/>
</dbReference>
<organism evidence="6 7">
    <name type="scientific">Sediminicurvatus halobius</name>
    <dbReference type="NCBI Taxonomy" id="2182432"/>
    <lineage>
        <taxon>Bacteria</taxon>
        <taxon>Pseudomonadati</taxon>
        <taxon>Pseudomonadota</taxon>
        <taxon>Gammaproteobacteria</taxon>
        <taxon>Chromatiales</taxon>
        <taxon>Ectothiorhodospiraceae</taxon>
        <taxon>Sediminicurvatus</taxon>
    </lineage>
</organism>
<keyword evidence="1" id="KW-0805">Transcription regulation</keyword>
<dbReference type="Pfam" id="PF00440">
    <property type="entry name" value="TetR_N"/>
    <property type="match status" value="1"/>
</dbReference>
<name>A0A2U2MWN5_9GAMM</name>
<sequence length="199" mass="21695">MVVSRRRPRGETRREILALAARLLQTRGYHGFSFHHLAEGLGVRTPAVHYHFPTKADLAAAVLRRFRDDFAWWREQPTLRALPAHAQMEAFLDLEARYVAEGKVCPLGMAGVEFASLPPAACREAQALMHELRDWLAARLAAAREQGQCTFAGSAEDTALAVMAAAQGGLQLARLNGADDFAAVRRALRTALGGDPSAP</sequence>
<keyword evidence="2 4" id="KW-0238">DNA-binding</keyword>
<dbReference type="GO" id="GO:0003677">
    <property type="term" value="F:DNA binding"/>
    <property type="evidence" value="ECO:0007669"/>
    <property type="project" value="UniProtKB-UniRule"/>
</dbReference>
<evidence type="ECO:0000256" key="2">
    <source>
        <dbReference type="ARBA" id="ARBA00023125"/>
    </source>
</evidence>
<evidence type="ECO:0000259" key="5">
    <source>
        <dbReference type="PROSITE" id="PS50977"/>
    </source>
</evidence>
<gene>
    <name evidence="6" type="ORF">DEM34_17250</name>
</gene>
<dbReference type="PRINTS" id="PR00455">
    <property type="entry name" value="HTHTETR"/>
</dbReference>
<dbReference type="InterPro" id="IPR001647">
    <property type="entry name" value="HTH_TetR"/>
</dbReference>
<accession>A0A2U2MWN5</accession>
<dbReference type="SUPFAM" id="SSF48498">
    <property type="entry name" value="Tetracyclin repressor-like, C-terminal domain"/>
    <property type="match status" value="1"/>
</dbReference>
<dbReference type="SUPFAM" id="SSF46689">
    <property type="entry name" value="Homeodomain-like"/>
    <property type="match status" value="1"/>
</dbReference>
<feature type="DNA-binding region" description="H-T-H motif" evidence="4">
    <location>
        <begin position="33"/>
        <end position="52"/>
    </location>
</feature>
<evidence type="ECO:0000313" key="7">
    <source>
        <dbReference type="Proteomes" id="UP000245474"/>
    </source>
</evidence>
<dbReference type="PROSITE" id="PS50977">
    <property type="entry name" value="HTH_TETR_2"/>
    <property type="match status" value="1"/>
</dbReference>
<evidence type="ECO:0000256" key="4">
    <source>
        <dbReference type="PROSITE-ProRule" id="PRU00335"/>
    </source>
</evidence>
<keyword evidence="3" id="KW-0804">Transcription</keyword>
<protein>
    <submittedName>
        <fullName evidence="6">TetR/AcrR family transcriptional regulator</fullName>
    </submittedName>
</protein>
<dbReference type="InterPro" id="IPR009057">
    <property type="entry name" value="Homeodomain-like_sf"/>
</dbReference>
<dbReference type="EMBL" id="QFFI01000041">
    <property type="protein sequence ID" value="PWG61270.1"/>
    <property type="molecule type" value="Genomic_DNA"/>
</dbReference>
<reference evidence="6 7" key="1">
    <citation type="submission" date="2018-05" db="EMBL/GenBank/DDBJ databases">
        <title>Spiribacter halobius sp. nov., a moderately halophilic bacterium isolated from marine solar saltern.</title>
        <authorList>
            <person name="Zheng W.-S."/>
            <person name="Lu D.-C."/>
            <person name="Du Z.-J."/>
        </authorList>
    </citation>
    <scope>NUCLEOTIDE SEQUENCE [LARGE SCALE GENOMIC DNA]</scope>
    <source>
        <strain evidence="6 7">E85</strain>
    </source>
</reference>
<proteinExistence type="predicted"/>
<dbReference type="RefSeq" id="WP_109680072.1">
    <property type="nucleotide sequence ID" value="NZ_CP086615.1"/>
</dbReference>
<dbReference type="PANTHER" id="PTHR47506:SF1">
    <property type="entry name" value="HTH-TYPE TRANSCRIPTIONAL REGULATOR YJDC"/>
    <property type="match status" value="1"/>
</dbReference>